<dbReference type="PROSITE" id="PS51257">
    <property type="entry name" value="PROKAR_LIPOPROTEIN"/>
    <property type="match status" value="1"/>
</dbReference>
<evidence type="ECO:0000256" key="2">
    <source>
        <dbReference type="ARBA" id="ARBA00022729"/>
    </source>
</evidence>
<sequence length="44" mass="4727">MRLTLTQPRHRPALLLVLVLAGLLGACGQKGPLYLPDSGNSEQQ</sequence>
<accession>A0A426QJG6</accession>
<evidence type="ECO:0008006" key="9">
    <source>
        <dbReference type="Google" id="ProtNLM"/>
    </source>
</evidence>
<keyword evidence="3" id="KW-0472">Membrane</keyword>
<protein>
    <recommendedName>
        <fullName evidence="9">Lipoprotein</fullName>
    </recommendedName>
</protein>
<dbReference type="AlphaFoldDB" id="A0A426QJG6"/>
<evidence type="ECO:0000256" key="5">
    <source>
        <dbReference type="ARBA" id="ARBA00023237"/>
    </source>
</evidence>
<name>A0A426QJG6_9GAMM</name>
<dbReference type="EMBL" id="QZMU01000001">
    <property type="protein sequence ID" value="RRQ21880.1"/>
    <property type="molecule type" value="Genomic_DNA"/>
</dbReference>
<evidence type="ECO:0000256" key="6">
    <source>
        <dbReference type="ARBA" id="ARBA00023288"/>
    </source>
</evidence>
<reference evidence="7 8" key="1">
    <citation type="journal article" date="2010" name="Int. J. Syst. Evol. Microbiol.">
        <title>Thiohalobacter thiocyanaticus gen. nov., sp. nov., a moderately halophilic, sulfur-oxidizing gammaproteobacterium from hypersaline lakes, that utilizes thiocyanate.</title>
        <authorList>
            <person name="Sorokin D.Y."/>
            <person name="Kovaleva O.L."/>
            <person name="Tourova T.P."/>
            <person name="Muyzer G."/>
        </authorList>
    </citation>
    <scope>NUCLEOTIDE SEQUENCE [LARGE SCALE GENOMIC DNA]</scope>
    <source>
        <strain evidence="7 8">Hrh1</strain>
    </source>
</reference>
<comment type="subcellular location">
    <subcellularLocation>
        <location evidence="1">Cell outer membrane</location>
        <topology evidence="1">Lipid-anchor</topology>
    </subcellularLocation>
</comment>
<evidence type="ECO:0000256" key="4">
    <source>
        <dbReference type="ARBA" id="ARBA00023139"/>
    </source>
</evidence>
<keyword evidence="4" id="KW-0564">Palmitate</keyword>
<comment type="caution">
    <text evidence="7">The sequence shown here is derived from an EMBL/GenBank/DDBJ whole genome shotgun (WGS) entry which is preliminary data.</text>
</comment>
<organism evidence="7 8">
    <name type="scientific">Thiohalobacter thiocyanaticus</name>
    <dbReference type="NCBI Taxonomy" id="585455"/>
    <lineage>
        <taxon>Bacteria</taxon>
        <taxon>Pseudomonadati</taxon>
        <taxon>Pseudomonadota</taxon>
        <taxon>Gammaproteobacteria</taxon>
        <taxon>Thiohalobacterales</taxon>
        <taxon>Thiohalobacteraceae</taxon>
        <taxon>Thiohalobacter</taxon>
    </lineage>
</organism>
<dbReference type="RefSeq" id="WP_125181220.1">
    <property type="nucleotide sequence ID" value="NZ_QZMU01000001.1"/>
</dbReference>
<dbReference type="Pfam" id="PF13627">
    <property type="entry name" value="LptM_cons"/>
    <property type="match status" value="1"/>
</dbReference>
<dbReference type="Proteomes" id="UP000287798">
    <property type="component" value="Unassembled WGS sequence"/>
</dbReference>
<keyword evidence="2" id="KW-0732">Signal</keyword>
<evidence type="ECO:0000256" key="1">
    <source>
        <dbReference type="ARBA" id="ARBA00004459"/>
    </source>
</evidence>
<gene>
    <name evidence="7" type="ORF">D6C00_07930</name>
</gene>
<evidence type="ECO:0000313" key="8">
    <source>
        <dbReference type="Proteomes" id="UP000287798"/>
    </source>
</evidence>
<dbReference type="GO" id="GO:0009279">
    <property type="term" value="C:cell outer membrane"/>
    <property type="evidence" value="ECO:0007669"/>
    <property type="project" value="UniProtKB-SubCell"/>
</dbReference>
<proteinExistence type="predicted"/>
<dbReference type="NCBIfam" id="NF047847">
    <property type="entry name" value="SS_mature_LptM"/>
    <property type="match status" value="1"/>
</dbReference>
<keyword evidence="5" id="KW-0998">Cell outer membrane</keyword>
<dbReference type="InterPro" id="IPR032831">
    <property type="entry name" value="LptM_cons"/>
</dbReference>
<keyword evidence="6" id="KW-0449">Lipoprotein</keyword>
<evidence type="ECO:0000256" key="3">
    <source>
        <dbReference type="ARBA" id="ARBA00023136"/>
    </source>
</evidence>
<evidence type="ECO:0000313" key="7">
    <source>
        <dbReference type="EMBL" id="RRQ21880.1"/>
    </source>
</evidence>
<keyword evidence="8" id="KW-1185">Reference proteome</keyword>